<name>A0A5C0AWV5_9BURK</name>
<dbReference type="PANTHER" id="PTHR22602">
    <property type="entry name" value="TRANSFERASE CAF17, MITOCHONDRIAL-RELATED"/>
    <property type="match status" value="1"/>
</dbReference>
<dbReference type="Gene3D" id="3.30.70.1400">
    <property type="entry name" value="Aminomethyltransferase beta-barrel domains"/>
    <property type="match status" value="1"/>
</dbReference>
<dbReference type="Gene3D" id="2.40.30.160">
    <property type="match status" value="1"/>
</dbReference>
<dbReference type="RefSeq" id="WP_148815783.1">
    <property type="nucleotide sequence ID" value="NZ_CP043046.1"/>
</dbReference>
<dbReference type="Gene3D" id="3.30.70.1630">
    <property type="match status" value="1"/>
</dbReference>
<accession>A0A5C0AWV5</accession>
<dbReference type="KEGG" id="pacr:FXN63_13920"/>
<reference evidence="1 2" key="1">
    <citation type="submission" date="2019-08" db="EMBL/GenBank/DDBJ databases">
        <title>Amphibian skin-associated Pigmentiphaga: genome sequence and occurrence across geography and hosts.</title>
        <authorList>
            <person name="Bletz M.C."/>
            <person name="Bunk B."/>
            <person name="Sproeer C."/>
            <person name="Biwer P."/>
            <person name="Reiter S."/>
            <person name="Rabemananjara F.C.E."/>
            <person name="Schulz S."/>
            <person name="Overmann J."/>
            <person name="Vences M."/>
        </authorList>
    </citation>
    <scope>NUCLEOTIDE SEQUENCE [LARGE SCALE GENOMIC DNA]</scope>
    <source>
        <strain evidence="1 2">Mada1488</strain>
    </source>
</reference>
<dbReference type="Proteomes" id="UP000325161">
    <property type="component" value="Chromosome"/>
</dbReference>
<protein>
    <submittedName>
        <fullName evidence="1">Folate-binding protein YgfZ</fullName>
    </submittedName>
</protein>
<sequence>MTESVLPNPAEHPVPVAGVPPIAAIEAWSGPSLHVAALDHLQVFDATGADTWTFLQSQLTQDVAKLPADQARLAGYCTAKGRLLASFVVWSEQPAGEAPRALALVDASLSAGLLKRLSMFVLRAKVKLGVTPLAAYGVQARVAADAAVLVGIAGELPSKPWARVELPSGTWIAAPSQGDSQRWWWIASAEQHAELLAKARGVLEPGDVQAWRRADIAAGLPWIEAATQDMFVPQSVNLELVEGVSFTKGCYPGQEIVARSHYLGKLKRRMFAGIAHGAIDTAGLVGADVFHSERDNEPSGRVVNAAQAEGGVALLLESTLASAQSGSLSLAAPDGAKIELRALPYAFPG</sequence>
<evidence type="ECO:0000313" key="2">
    <source>
        <dbReference type="Proteomes" id="UP000325161"/>
    </source>
</evidence>
<keyword evidence="2" id="KW-1185">Reference proteome</keyword>
<dbReference type="GO" id="GO:0016226">
    <property type="term" value="P:iron-sulfur cluster assembly"/>
    <property type="evidence" value="ECO:0007669"/>
    <property type="project" value="TreeGrafter"/>
</dbReference>
<proteinExistence type="predicted"/>
<dbReference type="AlphaFoldDB" id="A0A5C0AWV5"/>
<dbReference type="PANTHER" id="PTHR22602:SF0">
    <property type="entry name" value="TRANSFERASE CAF17, MITOCHONDRIAL-RELATED"/>
    <property type="match status" value="1"/>
</dbReference>
<dbReference type="NCBIfam" id="TIGR03317">
    <property type="entry name" value="ygfZ_signature"/>
    <property type="match status" value="1"/>
</dbReference>
<dbReference type="SUPFAM" id="SSF103025">
    <property type="entry name" value="Folate-binding domain"/>
    <property type="match status" value="1"/>
</dbReference>
<dbReference type="EMBL" id="CP043046">
    <property type="protein sequence ID" value="QEI06808.1"/>
    <property type="molecule type" value="Genomic_DNA"/>
</dbReference>
<dbReference type="OrthoDB" id="9796287at2"/>
<evidence type="ECO:0000313" key="1">
    <source>
        <dbReference type="EMBL" id="QEI06808.1"/>
    </source>
</evidence>
<dbReference type="InterPro" id="IPR045179">
    <property type="entry name" value="YgfZ/GcvT"/>
</dbReference>
<gene>
    <name evidence="1" type="ORF">FXN63_13920</name>
</gene>
<organism evidence="1 2">
    <name type="scientific">Pigmentiphaga aceris</name>
    <dbReference type="NCBI Taxonomy" id="1940612"/>
    <lineage>
        <taxon>Bacteria</taxon>
        <taxon>Pseudomonadati</taxon>
        <taxon>Pseudomonadota</taxon>
        <taxon>Betaproteobacteria</taxon>
        <taxon>Burkholderiales</taxon>
        <taxon>Alcaligenaceae</taxon>
        <taxon>Pigmentiphaga</taxon>
    </lineage>
</organism>
<dbReference type="InterPro" id="IPR017703">
    <property type="entry name" value="YgfZ/GCV_T_CS"/>
</dbReference>